<dbReference type="Gene3D" id="1.50.40.10">
    <property type="entry name" value="Mitochondrial carrier domain"/>
    <property type="match status" value="1"/>
</dbReference>
<dbReference type="Proteomes" id="UP000095728">
    <property type="component" value="Unassembled WGS sequence"/>
</dbReference>
<evidence type="ECO:0000256" key="5">
    <source>
        <dbReference type="ARBA" id="ARBA00022737"/>
    </source>
</evidence>
<dbReference type="InterPro" id="IPR002067">
    <property type="entry name" value="MCP"/>
</dbReference>
<evidence type="ECO:0000256" key="6">
    <source>
        <dbReference type="ARBA" id="ARBA00022792"/>
    </source>
</evidence>
<keyword evidence="5" id="KW-0677">Repeat</keyword>
<evidence type="ECO:0000313" key="12">
    <source>
        <dbReference type="EMBL" id="OEJ83009.1"/>
    </source>
</evidence>
<comment type="similarity">
    <text evidence="2 11">Belongs to the mitochondrial carrier (TC 2.A.29) family.</text>
</comment>
<dbReference type="SUPFAM" id="SSF103506">
    <property type="entry name" value="Mitochondrial carrier"/>
    <property type="match status" value="1"/>
</dbReference>
<dbReference type="InterPro" id="IPR018108">
    <property type="entry name" value="MCP_transmembrane"/>
</dbReference>
<evidence type="ECO:0000256" key="3">
    <source>
        <dbReference type="ARBA" id="ARBA00022448"/>
    </source>
</evidence>
<keyword evidence="9 10" id="KW-0472">Membrane</keyword>
<keyword evidence="13" id="KW-1185">Reference proteome</keyword>
<evidence type="ECO:0000256" key="1">
    <source>
        <dbReference type="ARBA" id="ARBA00004448"/>
    </source>
</evidence>
<dbReference type="PROSITE" id="PS50920">
    <property type="entry name" value="SOLCAR"/>
    <property type="match status" value="3"/>
</dbReference>
<dbReference type="PANTHER" id="PTHR46356:SF1">
    <property type="entry name" value="MITOCHONDRIAL 2-OXODICARBOXYLATE CARRIER"/>
    <property type="match status" value="1"/>
</dbReference>
<keyword evidence="6" id="KW-0999">Mitochondrion inner membrane</keyword>
<comment type="caution">
    <text evidence="12">The sequence shown here is derived from an EMBL/GenBank/DDBJ whole genome shotgun (WGS) entry which is preliminary data.</text>
</comment>
<dbReference type="AlphaFoldDB" id="A0A1E5R7X2"/>
<organism evidence="12 13">
    <name type="scientific">Hanseniaspora osmophila</name>
    <dbReference type="NCBI Taxonomy" id="56408"/>
    <lineage>
        <taxon>Eukaryota</taxon>
        <taxon>Fungi</taxon>
        <taxon>Dikarya</taxon>
        <taxon>Ascomycota</taxon>
        <taxon>Saccharomycotina</taxon>
        <taxon>Saccharomycetes</taxon>
        <taxon>Saccharomycodales</taxon>
        <taxon>Saccharomycodaceae</taxon>
        <taxon>Hanseniaspora</taxon>
    </lineage>
</organism>
<evidence type="ECO:0000256" key="9">
    <source>
        <dbReference type="ARBA" id="ARBA00023136"/>
    </source>
</evidence>
<dbReference type="GO" id="GO:0005743">
    <property type="term" value="C:mitochondrial inner membrane"/>
    <property type="evidence" value="ECO:0007669"/>
    <property type="project" value="UniProtKB-SubCell"/>
</dbReference>
<dbReference type="PANTHER" id="PTHR46356">
    <property type="entry name" value="MITOCHONDRIAL 2-OXODICARBOXYLATE CARRIER"/>
    <property type="match status" value="1"/>
</dbReference>
<proteinExistence type="inferred from homology"/>
<dbReference type="Pfam" id="PF00153">
    <property type="entry name" value="Mito_carr"/>
    <property type="match status" value="3"/>
</dbReference>
<evidence type="ECO:0000256" key="7">
    <source>
        <dbReference type="ARBA" id="ARBA00022989"/>
    </source>
</evidence>
<evidence type="ECO:0000256" key="2">
    <source>
        <dbReference type="ARBA" id="ARBA00006375"/>
    </source>
</evidence>
<dbReference type="InterPro" id="IPR023395">
    <property type="entry name" value="MCP_dom_sf"/>
</dbReference>
<comment type="subcellular location">
    <subcellularLocation>
        <location evidence="1">Mitochondrion inner membrane</location>
        <topology evidence="1">Multi-pass membrane protein</topology>
    </subcellularLocation>
</comment>
<feature type="repeat" description="Solcar" evidence="10">
    <location>
        <begin position="201"/>
        <end position="284"/>
    </location>
</feature>
<reference evidence="13" key="1">
    <citation type="journal article" date="2016" name="Genome Announc.">
        <title>Genome sequences of three species of Hanseniaspora isolated from spontaneous wine fermentations.</title>
        <authorList>
            <person name="Sternes P.R."/>
            <person name="Lee D."/>
            <person name="Kutyna D.R."/>
            <person name="Borneman A.R."/>
        </authorList>
    </citation>
    <scope>NUCLEOTIDE SEQUENCE [LARGE SCALE GENOMIC DNA]</scope>
    <source>
        <strain evidence="13">AWRI3579</strain>
    </source>
</reference>
<feature type="repeat" description="Solcar" evidence="10">
    <location>
        <begin position="8"/>
        <end position="97"/>
    </location>
</feature>
<evidence type="ECO:0000256" key="11">
    <source>
        <dbReference type="RuleBase" id="RU000488"/>
    </source>
</evidence>
<sequence>MSIDNRPLPGYYSIISGGTAGVTELLIMYPLDTVKTRMQLKGGATAAGANNGVFSILSNIVKTEGPLRLYKGLLSPIFLEMPKRAIKFSATDEFRKIYGEKLNWGPSPKLQVISGISAGVLESFLVTPFELVKIKLQDPNSAFKGPKDVISSILKSKGIIGMATGLEATMWRQSVWNAGYFGSISHIKSLLPQVSPEEKGKTLFNNFIAGTIGGTIGSTMNIPFDVVKSRIQLSGQGGSALSEIFKIAQKEGVKTLFSGWTPKILRLGPGGGVLLVVFDQMMGMFRDIHYKKI</sequence>
<dbReference type="InParanoid" id="A0A1E5R7X2"/>
<dbReference type="GO" id="GO:0055085">
    <property type="term" value="P:transmembrane transport"/>
    <property type="evidence" value="ECO:0007669"/>
    <property type="project" value="InterPro"/>
</dbReference>
<name>A0A1E5R7X2_9ASCO</name>
<evidence type="ECO:0000313" key="13">
    <source>
        <dbReference type="Proteomes" id="UP000095728"/>
    </source>
</evidence>
<dbReference type="PRINTS" id="PR00926">
    <property type="entry name" value="MITOCARRIER"/>
</dbReference>
<keyword evidence="3 11" id="KW-0813">Transport</keyword>
<keyword evidence="7" id="KW-1133">Transmembrane helix</keyword>
<evidence type="ECO:0000256" key="10">
    <source>
        <dbReference type="PROSITE-ProRule" id="PRU00282"/>
    </source>
</evidence>
<protein>
    <submittedName>
        <fullName evidence="12">Mitochondrial 2-oxodicarboxylate carrier 1</fullName>
    </submittedName>
</protein>
<dbReference type="EMBL" id="LPNM01000009">
    <property type="protein sequence ID" value="OEJ83009.1"/>
    <property type="molecule type" value="Genomic_DNA"/>
</dbReference>
<evidence type="ECO:0000256" key="4">
    <source>
        <dbReference type="ARBA" id="ARBA00022692"/>
    </source>
</evidence>
<feature type="repeat" description="Solcar" evidence="10">
    <location>
        <begin position="106"/>
        <end position="190"/>
    </location>
</feature>
<gene>
    <name evidence="12" type="ORF">AWRI3579_g3390</name>
</gene>
<dbReference type="InterPro" id="IPR051752">
    <property type="entry name" value="Mito_2-oxodicarb_carrier"/>
</dbReference>
<keyword evidence="4 10" id="KW-0812">Transmembrane</keyword>
<accession>A0A1E5R7X2</accession>
<keyword evidence="8" id="KW-0496">Mitochondrion</keyword>
<dbReference type="OrthoDB" id="434783at2759"/>
<evidence type="ECO:0000256" key="8">
    <source>
        <dbReference type="ARBA" id="ARBA00023128"/>
    </source>
</evidence>